<evidence type="ECO:0000313" key="5">
    <source>
        <dbReference type="EMBL" id="CAB4926054.1"/>
    </source>
</evidence>
<evidence type="ECO:0000313" key="6">
    <source>
        <dbReference type="EMBL" id="CAB5059716.1"/>
    </source>
</evidence>
<accession>A0A6J6U1U7</accession>
<proteinExistence type="predicted"/>
<name>A0A6J6U1U7_9ZZZZ</name>
<gene>
    <name evidence="2" type="ORF">UFOPK2289_00954</name>
    <name evidence="3" type="ORF">UFOPK2822_00990</name>
    <name evidence="4" type="ORF">UFOPK3346_01367</name>
    <name evidence="5" type="ORF">UFOPK3670_00980</name>
    <name evidence="6" type="ORF">UFOPK4308_00942</name>
</gene>
<feature type="domain" description="Fibronectin type-III" evidence="1">
    <location>
        <begin position="178"/>
        <end position="285"/>
    </location>
</feature>
<dbReference type="EMBL" id="CAFBLE010000017">
    <property type="protein sequence ID" value="CAB4876558.1"/>
    <property type="molecule type" value="Genomic_DNA"/>
</dbReference>
<evidence type="ECO:0000313" key="2">
    <source>
        <dbReference type="EMBL" id="CAB4668033.1"/>
    </source>
</evidence>
<dbReference type="CDD" id="cd00063">
    <property type="entry name" value="FN3"/>
    <property type="match status" value="1"/>
</dbReference>
<dbReference type="Gene3D" id="2.60.40.10">
    <property type="entry name" value="Immunoglobulins"/>
    <property type="match status" value="1"/>
</dbReference>
<reference evidence="3" key="1">
    <citation type="submission" date="2020-05" db="EMBL/GenBank/DDBJ databases">
        <authorList>
            <person name="Chiriac C."/>
            <person name="Salcher M."/>
            <person name="Ghai R."/>
            <person name="Kavagutti S V."/>
        </authorList>
    </citation>
    <scope>NUCLEOTIDE SEQUENCE</scope>
</reference>
<organism evidence="3">
    <name type="scientific">freshwater metagenome</name>
    <dbReference type="NCBI Taxonomy" id="449393"/>
    <lineage>
        <taxon>unclassified sequences</taxon>
        <taxon>metagenomes</taxon>
        <taxon>ecological metagenomes</taxon>
    </lineage>
</organism>
<dbReference type="EMBL" id="CAEZZC010000013">
    <property type="protein sequence ID" value="CAB4753901.1"/>
    <property type="molecule type" value="Genomic_DNA"/>
</dbReference>
<evidence type="ECO:0000313" key="3">
    <source>
        <dbReference type="EMBL" id="CAB4753901.1"/>
    </source>
</evidence>
<dbReference type="EMBL" id="CAFBQL010000006">
    <property type="protein sequence ID" value="CAB5059716.1"/>
    <property type="molecule type" value="Genomic_DNA"/>
</dbReference>
<sequence>MANKMKFRGASALTLTALLLTATSLLPLQSASAAISASDLKYETDIDTFYNKGFVKAAESWTKATASASKKLGIKSAKYLTWQKAYIKVLNSFIATTTPILGLTGTDGFATSHPLLIKAITDYTAALKYEKNYFSKKTAVSKAQLKAIDGKYAISSNELSLWLTAYQADFDLVNILAPTTFPSIEFSASIDSSTSIISLSALLVDTSSFDQAKLHILSYDAEWYDGSLTVAPITSHLDIVDTSKPGSFSLTGVQAGGTYIIKVRANNAGGDGVWSDPISSTVTTK</sequence>
<protein>
    <submittedName>
        <fullName evidence="3">Unannotated protein</fullName>
    </submittedName>
</protein>
<dbReference type="EMBL" id="CAEZWT010000026">
    <property type="protein sequence ID" value="CAB4668033.1"/>
    <property type="molecule type" value="Genomic_DNA"/>
</dbReference>
<dbReference type="InterPro" id="IPR003961">
    <property type="entry name" value="FN3_dom"/>
</dbReference>
<dbReference type="AlphaFoldDB" id="A0A6J6U1U7"/>
<evidence type="ECO:0000313" key="4">
    <source>
        <dbReference type="EMBL" id="CAB4876558.1"/>
    </source>
</evidence>
<dbReference type="InterPro" id="IPR036116">
    <property type="entry name" value="FN3_sf"/>
</dbReference>
<dbReference type="PROSITE" id="PS50853">
    <property type="entry name" value="FN3"/>
    <property type="match status" value="1"/>
</dbReference>
<dbReference type="EMBL" id="CAFBMV010000006">
    <property type="protein sequence ID" value="CAB4926054.1"/>
    <property type="molecule type" value="Genomic_DNA"/>
</dbReference>
<dbReference type="SUPFAM" id="SSF49265">
    <property type="entry name" value="Fibronectin type III"/>
    <property type="match status" value="1"/>
</dbReference>
<dbReference type="InterPro" id="IPR013783">
    <property type="entry name" value="Ig-like_fold"/>
</dbReference>
<evidence type="ECO:0000259" key="1">
    <source>
        <dbReference type="PROSITE" id="PS50853"/>
    </source>
</evidence>